<dbReference type="EMBL" id="CP060414">
    <property type="protein sequence ID" value="QNT60271.1"/>
    <property type="molecule type" value="Genomic_DNA"/>
</dbReference>
<dbReference type="Proteomes" id="UP000516412">
    <property type="component" value="Chromosome"/>
</dbReference>
<sequence length="73" mass="8716">MVKKQPMLICRLTLRRFGGLLFVHFSIENSKKIRYNPTEFIFKPAFPHKAFKDRPICQTLNNKLKKLLPNNWV</sequence>
<keyword evidence="2" id="KW-1185">Reference proteome</keyword>
<organism evidence="1 2">
    <name type="scientific">Neisseria musculi</name>
    <dbReference type="NCBI Taxonomy" id="1815583"/>
    <lineage>
        <taxon>Bacteria</taxon>
        <taxon>Pseudomonadati</taxon>
        <taxon>Pseudomonadota</taxon>
        <taxon>Betaproteobacteria</taxon>
        <taxon>Neisseriales</taxon>
        <taxon>Neisseriaceae</taxon>
        <taxon>Neisseria</taxon>
    </lineage>
</organism>
<proteinExistence type="predicted"/>
<evidence type="ECO:0000313" key="2">
    <source>
        <dbReference type="Proteomes" id="UP000516412"/>
    </source>
</evidence>
<evidence type="ECO:0000313" key="1">
    <source>
        <dbReference type="EMBL" id="QNT60271.1"/>
    </source>
</evidence>
<accession>A0A7H1MF56</accession>
<protein>
    <submittedName>
        <fullName evidence="1">Uncharacterized protein</fullName>
    </submittedName>
</protein>
<dbReference type="KEGG" id="nmus:H7A79_0041"/>
<dbReference type="AlphaFoldDB" id="A0A7H1MF56"/>
<gene>
    <name evidence="1" type="ORF">H7A79_0041</name>
</gene>
<name>A0A7H1MF56_9NEIS</name>
<reference evidence="1" key="1">
    <citation type="submission" date="2024-06" db="EMBL/GenBank/DDBJ databases">
        <title>Complete Genome Sequence of mouse commensal type strain Neisseria musculi.</title>
        <authorList>
            <person name="Thapa E."/>
            <person name="Aluvathingal J."/>
            <person name="Nadendla S."/>
            <person name="Mehta A."/>
            <person name="Tettelin H."/>
            <person name="Weyand N.J."/>
        </authorList>
    </citation>
    <scope>NUCLEOTIDE SEQUENCE</scope>
    <source>
        <strain evidence="1">NW831</strain>
    </source>
</reference>